<dbReference type="GO" id="GO:0005743">
    <property type="term" value="C:mitochondrial inner membrane"/>
    <property type="evidence" value="ECO:0007669"/>
    <property type="project" value="TreeGrafter"/>
</dbReference>
<proteinExistence type="predicted"/>
<comment type="caution">
    <text evidence="2">The sequence shown here is derived from an EMBL/GenBank/DDBJ whole genome shotgun (WGS) entry which is preliminary data.</text>
</comment>
<dbReference type="GO" id="GO:0033617">
    <property type="term" value="P:mitochondrial respiratory chain complex IV assembly"/>
    <property type="evidence" value="ECO:0007669"/>
    <property type="project" value="InterPro"/>
</dbReference>
<dbReference type="Proteomes" id="UP000494165">
    <property type="component" value="Unassembled WGS sequence"/>
</dbReference>
<dbReference type="PANTHER" id="PTHR34923:SF1">
    <property type="entry name" value="SMALL INTEGRAL MEMBRANE PROTEIN 20"/>
    <property type="match status" value="1"/>
</dbReference>
<name>A0A8S1DM34_9INSE</name>
<dbReference type="Pfam" id="PF15061">
    <property type="entry name" value="MITRAC7_Phoenixin"/>
    <property type="match status" value="1"/>
</dbReference>
<dbReference type="EMBL" id="CADEPI010000372">
    <property type="protein sequence ID" value="CAB3384798.1"/>
    <property type="molecule type" value="Genomic_DNA"/>
</dbReference>
<dbReference type="PANTHER" id="PTHR34923">
    <property type="entry name" value="SMALL INTEGRAL MEMBRANE PROTEIN 20"/>
    <property type="match status" value="1"/>
</dbReference>
<evidence type="ECO:0000313" key="2">
    <source>
        <dbReference type="EMBL" id="CAB3384798.1"/>
    </source>
</evidence>
<feature type="transmembrane region" description="Helical" evidence="1">
    <location>
        <begin position="12"/>
        <end position="30"/>
    </location>
</feature>
<dbReference type="InterPro" id="IPR027917">
    <property type="entry name" value="MITRAC7/Phoenixin"/>
</dbReference>
<keyword evidence="1" id="KW-1133">Transmembrane helix</keyword>
<accession>A0A8S1DM34</accession>
<keyword evidence="3" id="KW-1185">Reference proteome</keyword>
<gene>
    <name evidence="2" type="ORF">CLODIP_2_CD13520</name>
</gene>
<reference evidence="2 3" key="1">
    <citation type="submission" date="2020-04" db="EMBL/GenBank/DDBJ databases">
        <authorList>
            <person name="Alioto T."/>
            <person name="Alioto T."/>
            <person name="Gomez Garrido J."/>
        </authorList>
    </citation>
    <scope>NUCLEOTIDE SEQUENCE [LARGE SCALE GENOMIC DNA]</scope>
</reference>
<sequence length="70" mass="7883">MVQTWKGWRFGALVGGLVGTIALTLYPIAVQPMMDTSKWKKIQAETRRGIKQEEIQPGSEFLFAGLKNFL</sequence>
<keyword evidence="1" id="KW-0472">Membrane</keyword>
<evidence type="ECO:0000313" key="3">
    <source>
        <dbReference type="Proteomes" id="UP000494165"/>
    </source>
</evidence>
<protein>
    <submittedName>
        <fullName evidence="2">Uncharacterized protein</fullName>
    </submittedName>
</protein>
<evidence type="ECO:0000256" key="1">
    <source>
        <dbReference type="SAM" id="Phobius"/>
    </source>
</evidence>
<organism evidence="2 3">
    <name type="scientific">Cloeon dipterum</name>
    <dbReference type="NCBI Taxonomy" id="197152"/>
    <lineage>
        <taxon>Eukaryota</taxon>
        <taxon>Metazoa</taxon>
        <taxon>Ecdysozoa</taxon>
        <taxon>Arthropoda</taxon>
        <taxon>Hexapoda</taxon>
        <taxon>Insecta</taxon>
        <taxon>Pterygota</taxon>
        <taxon>Palaeoptera</taxon>
        <taxon>Ephemeroptera</taxon>
        <taxon>Pisciforma</taxon>
        <taxon>Baetidae</taxon>
        <taxon>Cloeon</taxon>
    </lineage>
</organism>
<dbReference type="OrthoDB" id="8755372at2759"/>
<dbReference type="AlphaFoldDB" id="A0A8S1DM34"/>
<keyword evidence="1" id="KW-0812">Transmembrane</keyword>